<dbReference type="InterPro" id="IPR023214">
    <property type="entry name" value="HAD_sf"/>
</dbReference>
<protein>
    <submittedName>
        <fullName evidence="1">HAD-IA family hydrolase</fullName>
    </submittedName>
</protein>
<dbReference type="InterPro" id="IPR023198">
    <property type="entry name" value="PGP-like_dom2"/>
</dbReference>
<proteinExistence type="predicted"/>
<dbReference type="InterPro" id="IPR006439">
    <property type="entry name" value="HAD-SF_hydro_IA"/>
</dbReference>
<evidence type="ECO:0000313" key="1">
    <source>
        <dbReference type="EMBL" id="QTE28074.1"/>
    </source>
</evidence>
<dbReference type="NCBIfam" id="TIGR01509">
    <property type="entry name" value="HAD-SF-IA-v3"/>
    <property type="match status" value="1"/>
</dbReference>
<dbReference type="NCBIfam" id="TIGR01549">
    <property type="entry name" value="HAD-SF-IA-v1"/>
    <property type="match status" value="1"/>
</dbReference>
<dbReference type="AlphaFoldDB" id="A0A8A4Z8B4"/>
<evidence type="ECO:0000313" key="2">
    <source>
        <dbReference type="Proteomes" id="UP000663937"/>
    </source>
</evidence>
<reference evidence="1" key="1">
    <citation type="submission" date="2021-03" db="EMBL/GenBank/DDBJ databases">
        <title>Pengzhenrongella sicca gen. nov., sp. nov., a new member of suborder Micrococcineae isolated from High-Arctic tundra soil.</title>
        <authorList>
            <person name="Peng F."/>
        </authorList>
    </citation>
    <scope>NUCLEOTIDE SEQUENCE</scope>
    <source>
        <strain evidence="1">LRZ-2</strain>
    </source>
</reference>
<keyword evidence="1" id="KW-0378">Hydrolase</keyword>
<dbReference type="SFLD" id="SFLDS00003">
    <property type="entry name" value="Haloacid_Dehalogenase"/>
    <property type="match status" value="1"/>
</dbReference>
<name>A0A8A4Z8B4_9MICO</name>
<accession>A0A8A4Z8B4</accession>
<dbReference type="InterPro" id="IPR051806">
    <property type="entry name" value="HAD-like_SPP"/>
</dbReference>
<dbReference type="PANTHER" id="PTHR43481">
    <property type="entry name" value="FRUCTOSE-1-PHOSPHATE PHOSPHATASE"/>
    <property type="match status" value="1"/>
</dbReference>
<dbReference type="Pfam" id="PF00702">
    <property type="entry name" value="Hydrolase"/>
    <property type="match status" value="1"/>
</dbReference>
<dbReference type="KEGG" id="psic:J4E96_11790"/>
<dbReference type="EMBL" id="CP071868">
    <property type="protein sequence ID" value="QTE28074.1"/>
    <property type="molecule type" value="Genomic_DNA"/>
</dbReference>
<dbReference type="InterPro" id="IPR036412">
    <property type="entry name" value="HAD-like_sf"/>
</dbReference>
<dbReference type="Gene3D" id="3.40.50.1000">
    <property type="entry name" value="HAD superfamily/HAD-like"/>
    <property type="match status" value="1"/>
</dbReference>
<organism evidence="1 2">
    <name type="scientific">Pengzhenrongella sicca</name>
    <dbReference type="NCBI Taxonomy" id="2819238"/>
    <lineage>
        <taxon>Bacteria</taxon>
        <taxon>Bacillati</taxon>
        <taxon>Actinomycetota</taxon>
        <taxon>Actinomycetes</taxon>
        <taxon>Micrococcales</taxon>
        <taxon>Pengzhenrongella</taxon>
    </lineage>
</organism>
<dbReference type="Gene3D" id="1.10.150.240">
    <property type="entry name" value="Putative phosphatase, domain 2"/>
    <property type="match status" value="1"/>
</dbReference>
<dbReference type="PANTHER" id="PTHR43481:SF4">
    <property type="entry name" value="GLYCEROL-1-PHOSPHATE PHOSPHOHYDROLASE 1-RELATED"/>
    <property type="match status" value="1"/>
</dbReference>
<dbReference type="SFLD" id="SFLDG01129">
    <property type="entry name" value="C1.5:_HAD__Beta-PGM__Phosphata"/>
    <property type="match status" value="1"/>
</dbReference>
<dbReference type="Proteomes" id="UP000663937">
    <property type="component" value="Chromosome"/>
</dbReference>
<keyword evidence="2" id="KW-1185">Reference proteome</keyword>
<gene>
    <name evidence="1" type="ORF">J4E96_11790</name>
</gene>
<dbReference type="SUPFAM" id="SSF56784">
    <property type="entry name" value="HAD-like"/>
    <property type="match status" value="1"/>
</dbReference>
<dbReference type="GO" id="GO:0050308">
    <property type="term" value="F:sugar-phosphatase activity"/>
    <property type="evidence" value="ECO:0007669"/>
    <property type="project" value="TreeGrafter"/>
</dbReference>
<sequence>MLVARGYYGGDVVELKPVDLTTIDAVLLDMDGTLVDSDAAVERAWRAWAGEHGIEPAAALAISTGCTSEHTVRRLLPHLDDAAVAVSAARELELQYDDLSDVTPATGAHELVAVLERLCLPWAVVTSADVRLATARLGAARITAPLLVTAEDVAHSKPDPQGYLQAAEQLGVTPGRCLVVEDAEPGLAAGRAAGAMTAALKGLTGDVCLDNLGQLATLLTDAAGGPRV</sequence>